<dbReference type="Proteomes" id="UP000006727">
    <property type="component" value="Chromosome 13"/>
</dbReference>
<reference evidence="2 3" key="1">
    <citation type="journal article" date="2008" name="Science">
        <title>The Physcomitrella genome reveals evolutionary insights into the conquest of land by plants.</title>
        <authorList>
            <person name="Rensing S."/>
            <person name="Lang D."/>
            <person name="Zimmer A."/>
            <person name="Terry A."/>
            <person name="Salamov A."/>
            <person name="Shapiro H."/>
            <person name="Nishiyama T."/>
            <person name="Perroud P.-F."/>
            <person name="Lindquist E."/>
            <person name="Kamisugi Y."/>
            <person name="Tanahashi T."/>
            <person name="Sakakibara K."/>
            <person name="Fujita T."/>
            <person name="Oishi K."/>
            <person name="Shin-I T."/>
            <person name="Kuroki Y."/>
            <person name="Toyoda A."/>
            <person name="Suzuki Y."/>
            <person name="Hashimoto A."/>
            <person name="Yamaguchi K."/>
            <person name="Sugano A."/>
            <person name="Kohara Y."/>
            <person name="Fujiyama A."/>
            <person name="Anterola A."/>
            <person name="Aoki S."/>
            <person name="Ashton N."/>
            <person name="Barbazuk W.B."/>
            <person name="Barker E."/>
            <person name="Bennetzen J."/>
            <person name="Bezanilla M."/>
            <person name="Blankenship R."/>
            <person name="Cho S.H."/>
            <person name="Dutcher S."/>
            <person name="Estelle M."/>
            <person name="Fawcett J.A."/>
            <person name="Gundlach H."/>
            <person name="Hanada K."/>
            <person name="Heyl A."/>
            <person name="Hicks K.A."/>
            <person name="Hugh J."/>
            <person name="Lohr M."/>
            <person name="Mayer K."/>
            <person name="Melkozernov A."/>
            <person name="Murata T."/>
            <person name="Nelson D."/>
            <person name="Pils B."/>
            <person name="Prigge M."/>
            <person name="Reiss B."/>
            <person name="Renner T."/>
            <person name="Rombauts S."/>
            <person name="Rushton P."/>
            <person name="Sanderfoot A."/>
            <person name="Schween G."/>
            <person name="Shiu S.-H."/>
            <person name="Stueber K."/>
            <person name="Theodoulou F.L."/>
            <person name="Tu H."/>
            <person name="Van de Peer Y."/>
            <person name="Verrier P.J."/>
            <person name="Waters E."/>
            <person name="Wood A."/>
            <person name="Yang L."/>
            <person name="Cove D."/>
            <person name="Cuming A."/>
            <person name="Hasebe M."/>
            <person name="Lucas S."/>
            <person name="Mishler D.B."/>
            <person name="Reski R."/>
            <person name="Grigoriev I."/>
            <person name="Quatrano R.S."/>
            <person name="Boore J.L."/>
        </authorList>
    </citation>
    <scope>NUCLEOTIDE SEQUENCE [LARGE SCALE GENOMIC DNA]</scope>
    <source>
        <strain evidence="2 3">cv. Gransden 2004</strain>
    </source>
</reference>
<feature type="coiled-coil region" evidence="1">
    <location>
        <begin position="154"/>
        <end position="181"/>
    </location>
</feature>
<evidence type="ECO:0000313" key="2">
    <source>
        <dbReference type="EnsemblPlants" id="Pp3c13_4430V3.2"/>
    </source>
</evidence>
<evidence type="ECO:0000256" key="1">
    <source>
        <dbReference type="SAM" id="Coils"/>
    </source>
</evidence>
<dbReference type="AlphaFoldDB" id="A0A7I4AK42"/>
<keyword evidence="1" id="KW-0175">Coiled coil</keyword>
<feature type="coiled-coil region" evidence="1">
    <location>
        <begin position="7"/>
        <end position="99"/>
    </location>
</feature>
<accession>A0A7I4AK42</accession>
<evidence type="ECO:0000313" key="3">
    <source>
        <dbReference type="Proteomes" id="UP000006727"/>
    </source>
</evidence>
<name>A0A7I4AK42_PHYPA</name>
<keyword evidence="3" id="KW-1185">Reference proteome</keyword>
<reference evidence="2" key="3">
    <citation type="submission" date="2020-12" db="UniProtKB">
        <authorList>
            <consortium name="EnsemblPlants"/>
        </authorList>
    </citation>
    <scope>IDENTIFICATION</scope>
</reference>
<protein>
    <submittedName>
        <fullName evidence="2">Uncharacterized protein</fullName>
    </submittedName>
</protein>
<proteinExistence type="predicted"/>
<dbReference type="EMBL" id="ABEU02000013">
    <property type="status" value="NOT_ANNOTATED_CDS"/>
    <property type="molecule type" value="Genomic_DNA"/>
</dbReference>
<dbReference type="Gramene" id="Pp3c13_4430V3.2">
    <property type="protein sequence ID" value="Pp3c13_4430V3.2"/>
    <property type="gene ID" value="Pp3c13_4430"/>
</dbReference>
<dbReference type="OMA" id="ERITMME"/>
<dbReference type="EnsemblPlants" id="Pp3c13_4430V3.2">
    <property type="protein sequence ID" value="Pp3c13_4430V3.2"/>
    <property type="gene ID" value="Pp3c13_4430"/>
</dbReference>
<organism evidence="2 3">
    <name type="scientific">Physcomitrium patens</name>
    <name type="common">Spreading-leaved earth moss</name>
    <name type="synonym">Physcomitrella patens</name>
    <dbReference type="NCBI Taxonomy" id="3218"/>
    <lineage>
        <taxon>Eukaryota</taxon>
        <taxon>Viridiplantae</taxon>
        <taxon>Streptophyta</taxon>
        <taxon>Embryophyta</taxon>
        <taxon>Bryophyta</taxon>
        <taxon>Bryophytina</taxon>
        <taxon>Bryopsida</taxon>
        <taxon>Funariidae</taxon>
        <taxon>Funariales</taxon>
        <taxon>Funariaceae</taxon>
        <taxon>Physcomitrium</taxon>
    </lineage>
</organism>
<reference evidence="2 3" key="2">
    <citation type="journal article" date="2018" name="Plant J.">
        <title>The Physcomitrella patens chromosome-scale assembly reveals moss genome structure and evolution.</title>
        <authorList>
            <person name="Lang D."/>
            <person name="Ullrich K.K."/>
            <person name="Murat F."/>
            <person name="Fuchs J."/>
            <person name="Jenkins J."/>
            <person name="Haas F.B."/>
            <person name="Piednoel M."/>
            <person name="Gundlach H."/>
            <person name="Van Bel M."/>
            <person name="Meyberg R."/>
            <person name="Vives C."/>
            <person name="Morata J."/>
            <person name="Symeonidi A."/>
            <person name="Hiss M."/>
            <person name="Muchero W."/>
            <person name="Kamisugi Y."/>
            <person name="Saleh O."/>
            <person name="Blanc G."/>
            <person name="Decker E.L."/>
            <person name="van Gessel N."/>
            <person name="Grimwood J."/>
            <person name="Hayes R.D."/>
            <person name="Graham S.W."/>
            <person name="Gunter L.E."/>
            <person name="McDaniel S.F."/>
            <person name="Hoernstein S.N.W."/>
            <person name="Larsson A."/>
            <person name="Li F.W."/>
            <person name="Perroud P.F."/>
            <person name="Phillips J."/>
            <person name="Ranjan P."/>
            <person name="Rokshar D.S."/>
            <person name="Rothfels C.J."/>
            <person name="Schneider L."/>
            <person name="Shu S."/>
            <person name="Stevenson D.W."/>
            <person name="Thummler F."/>
            <person name="Tillich M."/>
            <person name="Villarreal Aguilar J.C."/>
            <person name="Widiez T."/>
            <person name="Wong G.K."/>
            <person name="Wymore A."/>
            <person name="Zhang Y."/>
            <person name="Zimmer A.D."/>
            <person name="Quatrano R.S."/>
            <person name="Mayer K.F.X."/>
            <person name="Goodstein D."/>
            <person name="Casacuberta J.M."/>
            <person name="Vandepoele K."/>
            <person name="Reski R."/>
            <person name="Cuming A.C."/>
            <person name="Tuskan G.A."/>
            <person name="Maumus F."/>
            <person name="Salse J."/>
            <person name="Schmutz J."/>
            <person name="Rensing S.A."/>
        </authorList>
    </citation>
    <scope>NUCLEOTIDE SEQUENCE [LARGE SCALE GENOMIC DNA]</scope>
    <source>
        <strain evidence="2 3">cv. Gransden 2004</strain>
    </source>
</reference>
<sequence>MVFLMKLHEYKDALLTANKRHQQLEKEIEDKKGRWIAKASAKIEDVVKSTFCQAEECETQLERLRRDEGKAVSEWQLKLEHAEKRLAHVTAARDWLEEAVVHTRERITMMEGEKLSLQGELDSERQRRLGLEGDARALALTLRESTQQTKSKDLQFKEHEMKQLLAALETANHRLETQQNVNAAIMRKKEEVRVSHQEL</sequence>